<evidence type="ECO:0000256" key="3">
    <source>
        <dbReference type="ARBA" id="ARBA00022544"/>
    </source>
</evidence>
<keyword evidence="3" id="KW-0309">Germination</keyword>
<dbReference type="AlphaFoldDB" id="A0A2N0Z6G9"/>
<accession>A0A2N0Z6G9</accession>
<dbReference type="RefSeq" id="WP_101175574.1">
    <property type="nucleotide sequence ID" value="NZ_PISE01000007.1"/>
</dbReference>
<dbReference type="InterPro" id="IPR038501">
    <property type="entry name" value="Spore_GerAC_C_sf"/>
</dbReference>
<keyword evidence="5" id="KW-0472">Membrane</keyword>
<feature type="domain" description="Spore germination GerAC-like C-terminal" evidence="8">
    <location>
        <begin position="223"/>
        <end position="385"/>
    </location>
</feature>
<dbReference type="NCBIfam" id="TIGR02887">
    <property type="entry name" value="spore_ger_x_C"/>
    <property type="match status" value="1"/>
</dbReference>
<sequence>MRRKFLLLLIISSCLLLCGCWDRKELSEVQLVAGMAVDLGEDAKYKITVEGLNAIELNSQTASGNAPSTVESIEGDSLAEITHQFNRYLPQSLIYSHMKVLVISEEAAKLGMLDFLDYVERNRELRDDFKILIAKGKAEDILKITYPFKKASSLKISPQVDNLLGEWGGDPGVRINDFISDLTLEGKSAVLAAVKVNGDPEKGRTMENITKVVPDAIVEIESLGVFKGDKLKGFMDLEATRSYLWITNQLKQTAINIHCEGDQYSAIRILQSNTNVDVKWENGKPDIHVKIKSEGLLEGTQCYKTVDSVKTYRKYEKLVNTTAAKEIKNTIQKAQKEFGSDIFGFGEIFRRQHNQQFMKVKDNWNNYFAEAKVKVDYDITIRRSGIRTESFLTKTKEER</sequence>
<dbReference type="InterPro" id="IPR046953">
    <property type="entry name" value="Spore_GerAC-like_C"/>
</dbReference>
<dbReference type="PROSITE" id="PS51257">
    <property type="entry name" value="PROKAR_LIPOPROTEIN"/>
    <property type="match status" value="1"/>
</dbReference>
<evidence type="ECO:0000313" key="10">
    <source>
        <dbReference type="EMBL" id="PKG25087.1"/>
    </source>
</evidence>
<dbReference type="Pfam" id="PF05504">
    <property type="entry name" value="Spore_GerAC"/>
    <property type="match status" value="1"/>
</dbReference>
<evidence type="ECO:0000256" key="4">
    <source>
        <dbReference type="ARBA" id="ARBA00022729"/>
    </source>
</evidence>
<comment type="subcellular location">
    <subcellularLocation>
        <location evidence="1">Membrane</location>
        <topology evidence="1">Lipid-anchor</topology>
    </subcellularLocation>
</comment>
<evidence type="ECO:0000313" key="11">
    <source>
        <dbReference type="Proteomes" id="UP000233375"/>
    </source>
</evidence>
<evidence type="ECO:0000256" key="1">
    <source>
        <dbReference type="ARBA" id="ARBA00004635"/>
    </source>
</evidence>
<evidence type="ECO:0000256" key="7">
    <source>
        <dbReference type="ARBA" id="ARBA00023288"/>
    </source>
</evidence>
<dbReference type="InterPro" id="IPR008844">
    <property type="entry name" value="Spore_GerAC-like"/>
</dbReference>
<evidence type="ECO:0000256" key="6">
    <source>
        <dbReference type="ARBA" id="ARBA00023139"/>
    </source>
</evidence>
<evidence type="ECO:0000259" key="8">
    <source>
        <dbReference type="Pfam" id="PF05504"/>
    </source>
</evidence>
<keyword evidence="11" id="KW-1185">Reference proteome</keyword>
<evidence type="ECO:0000256" key="2">
    <source>
        <dbReference type="ARBA" id="ARBA00007886"/>
    </source>
</evidence>
<reference evidence="10 11" key="1">
    <citation type="journal article" date="2003" name="Int. J. Syst. Evol. Microbiol.">
        <title>Bacillus nealsonii sp. nov., isolated from a spacecraft-assembly facility, whose spores are gamma-radiation resistant.</title>
        <authorList>
            <person name="Venkateswaran K."/>
            <person name="Kempf M."/>
            <person name="Chen F."/>
            <person name="Satomi M."/>
            <person name="Nicholson W."/>
            <person name="Kern R."/>
        </authorList>
    </citation>
    <scope>NUCLEOTIDE SEQUENCE [LARGE SCALE GENOMIC DNA]</scope>
    <source>
        <strain evidence="10 11">FO-92</strain>
    </source>
</reference>
<comment type="caution">
    <text evidence="10">The sequence shown here is derived from an EMBL/GenBank/DDBJ whole genome shotgun (WGS) entry which is preliminary data.</text>
</comment>
<dbReference type="Proteomes" id="UP000233375">
    <property type="component" value="Unassembled WGS sequence"/>
</dbReference>
<gene>
    <name evidence="10" type="ORF">CWS01_03035</name>
</gene>
<protein>
    <submittedName>
        <fullName evidence="10">Ger(X)C family spore germination protein</fullName>
    </submittedName>
</protein>
<dbReference type="InterPro" id="IPR057336">
    <property type="entry name" value="GerAC_N"/>
</dbReference>
<dbReference type="GO" id="GO:0009847">
    <property type="term" value="P:spore germination"/>
    <property type="evidence" value="ECO:0007669"/>
    <property type="project" value="InterPro"/>
</dbReference>
<keyword evidence="7" id="KW-0449">Lipoprotein</keyword>
<name>A0A2N0Z6G9_9BACI</name>
<dbReference type="PANTHER" id="PTHR35789">
    <property type="entry name" value="SPORE GERMINATION PROTEIN B3"/>
    <property type="match status" value="1"/>
</dbReference>
<dbReference type="EMBL" id="PISE01000007">
    <property type="protein sequence ID" value="PKG25087.1"/>
    <property type="molecule type" value="Genomic_DNA"/>
</dbReference>
<keyword evidence="4" id="KW-0732">Signal</keyword>
<dbReference type="GO" id="GO:0016020">
    <property type="term" value="C:membrane"/>
    <property type="evidence" value="ECO:0007669"/>
    <property type="project" value="UniProtKB-SubCell"/>
</dbReference>
<dbReference type="PANTHER" id="PTHR35789:SF1">
    <property type="entry name" value="SPORE GERMINATION PROTEIN B3"/>
    <property type="match status" value="1"/>
</dbReference>
<dbReference type="Gene3D" id="3.30.300.210">
    <property type="entry name" value="Nutrient germinant receptor protein C, domain 3"/>
    <property type="match status" value="1"/>
</dbReference>
<evidence type="ECO:0000259" key="9">
    <source>
        <dbReference type="Pfam" id="PF25198"/>
    </source>
</evidence>
<evidence type="ECO:0000256" key="5">
    <source>
        <dbReference type="ARBA" id="ARBA00023136"/>
    </source>
</evidence>
<keyword evidence="6" id="KW-0564">Palmitate</keyword>
<proteinExistence type="inferred from homology"/>
<dbReference type="OrthoDB" id="9816067at2"/>
<feature type="domain" description="Spore germination protein N-terminal" evidence="9">
    <location>
        <begin position="22"/>
        <end position="195"/>
    </location>
</feature>
<organism evidence="10 11">
    <name type="scientific">Niallia nealsonii</name>
    <dbReference type="NCBI Taxonomy" id="115979"/>
    <lineage>
        <taxon>Bacteria</taxon>
        <taxon>Bacillati</taxon>
        <taxon>Bacillota</taxon>
        <taxon>Bacilli</taxon>
        <taxon>Bacillales</taxon>
        <taxon>Bacillaceae</taxon>
        <taxon>Niallia</taxon>
    </lineage>
</organism>
<comment type="similarity">
    <text evidence="2">Belongs to the GerABKC lipoprotein family.</text>
</comment>
<dbReference type="Pfam" id="PF25198">
    <property type="entry name" value="Spore_GerAC_N"/>
    <property type="match status" value="1"/>
</dbReference>